<name>A0ABV6FBJ4_9BURK</name>
<proteinExistence type="predicted"/>
<dbReference type="NCBIfam" id="TIGR00176">
    <property type="entry name" value="mobB"/>
    <property type="match status" value="1"/>
</dbReference>
<dbReference type="Proteomes" id="UP001589773">
    <property type="component" value="Unassembled WGS sequence"/>
</dbReference>
<accession>A0ABV6FBJ4</accession>
<organism evidence="2 3">
    <name type="scientific">Massilia consociata</name>
    <dbReference type="NCBI Taxonomy" id="760117"/>
    <lineage>
        <taxon>Bacteria</taxon>
        <taxon>Pseudomonadati</taxon>
        <taxon>Pseudomonadota</taxon>
        <taxon>Betaproteobacteria</taxon>
        <taxon>Burkholderiales</taxon>
        <taxon>Oxalobacteraceae</taxon>
        <taxon>Telluria group</taxon>
        <taxon>Massilia</taxon>
    </lineage>
</organism>
<sequence>MSVATATVSPTEPGPVLGVVGWSGSGKTSLLEQLIGRLAGQGMRVNVVKHSHHDIELEPPRKDSARLRMAGAAEVMIASPYRVAILHELRGAAEPALAEHLARLAPADLTLVEGYKWERFPKLEVYRPAVGKPALYPDDADIVAVVSDAPRPEGLDRLAWLDLNDPDGVLAWLSQWMRERAKVPAGVAVKSGYASMGE</sequence>
<dbReference type="PANTHER" id="PTHR40072:SF1">
    <property type="entry name" value="MOLYBDOPTERIN-GUANINE DINUCLEOTIDE BIOSYNTHESIS ADAPTER PROTEIN"/>
    <property type="match status" value="1"/>
</dbReference>
<protein>
    <submittedName>
        <fullName evidence="2">Molybdopterin-guanine dinucleotide biosynthesis protein B</fullName>
    </submittedName>
</protein>
<dbReference type="InterPro" id="IPR004435">
    <property type="entry name" value="MobB_dom"/>
</dbReference>
<dbReference type="InterPro" id="IPR027417">
    <property type="entry name" value="P-loop_NTPase"/>
</dbReference>
<dbReference type="Gene3D" id="3.40.50.300">
    <property type="entry name" value="P-loop containing nucleotide triphosphate hydrolases"/>
    <property type="match status" value="1"/>
</dbReference>
<feature type="domain" description="Molybdopterin-guanine dinucleotide biosynthesis protein B (MobB)" evidence="1">
    <location>
        <begin position="16"/>
        <end position="148"/>
    </location>
</feature>
<reference evidence="2 3" key="1">
    <citation type="submission" date="2024-09" db="EMBL/GenBank/DDBJ databases">
        <authorList>
            <person name="Sun Q."/>
            <person name="Mori K."/>
        </authorList>
    </citation>
    <scope>NUCLEOTIDE SEQUENCE [LARGE SCALE GENOMIC DNA]</scope>
    <source>
        <strain evidence="2 3">CCM 7792</strain>
    </source>
</reference>
<dbReference type="PANTHER" id="PTHR40072">
    <property type="entry name" value="MOLYBDOPTERIN-GUANINE DINUCLEOTIDE BIOSYNTHESIS ADAPTER PROTEIN-RELATED"/>
    <property type="match status" value="1"/>
</dbReference>
<dbReference type="CDD" id="cd03116">
    <property type="entry name" value="MobB"/>
    <property type="match status" value="1"/>
</dbReference>
<dbReference type="RefSeq" id="WP_379677657.1">
    <property type="nucleotide sequence ID" value="NZ_JBHLWP010000003.1"/>
</dbReference>
<keyword evidence="3" id="KW-1185">Reference proteome</keyword>
<comment type="caution">
    <text evidence="2">The sequence shown here is derived from an EMBL/GenBank/DDBJ whole genome shotgun (WGS) entry which is preliminary data.</text>
</comment>
<dbReference type="SUPFAM" id="SSF52540">
    <property type="entry name" value="P-loop containing nucleoside triphosphate hydrolases"/>
    <property type="match status" value="1"/>
</dbReference>
<evidence type="ECO:0000259" key="1">
    <source>
        <dbReference type="Pfam" id="PF03205"/>
    </source>
</evidence>
<gene>
    <name evidence="2" type="primary">mobB</name>
    <name evidence="2" type="ORF">ACFFJK_02470</name>
</gene>
<evidence type="ECO:0000313" key="2">
    <source>
        <dbReference type="EMBL" id="MFC0250742.1"/>
    </source>
</evidence>
<dbReference type="InterPro" id="IPR052539">
    <property type="entry name" value="MGD_biosynthesis_adapter"/>
</dbReference>
<dbReference type="Pfam" id="PF03205">
    <property type="entry name" value="MobB"/>
    <property type="match status" value="1"/>
</dbReference>
<dbReference type="EMBL" id="JBHLWP010000003">
    <property type="protein sequence ID" value="MFC0250742.1"/>
    <property type="molecule type" value="Genomic_DNA"/>
</dbReference>
<evidence type="ECO:0000313" key="3">
    <source>
        <dbReference type="Proteomes" id="UP001589773"/>
    </source>
</evidence>